<organism evidence="4">
    <name type="scientific">Ignisphaera aggregans</name>
    <dbReference type="NCBI Taxonomy" id="334771"/>
    <lineage>
        <taxon>Archaea</taxon>
        <taxon>Thermoproteota</taxon>
        <taxon>Thermoprotei</taxon>
        <taxon>Desulfurococcales</taxon>
        <taxon>Desulfurococcaceae</taxon>
        <taxon>Ignisphaera</taxon>
    </lineage>
</organism>
<dbReference type="FunFam" id="3.40.640.10:FF:000046">
    <property type="entry name" value="Cystathionine gamma-lyase"/>
    <property type="match status" value="1"/>
</dbReference>
<dbReference type="InterPro" id="IPR015424">
    <property type="entry name" value="PyrdxlP-dep_Trfase"/>
</dbReference>
<evidence type="ECO:0000256" key="2">
    <source>
        <dbReference type="ARBA" id="ARBA00009077"/>
    </source>
</evidence>
<name>A0A7C5TFB0_9CREN</name>
<dbReference type="Gene3D" id="3.90.1150.10">
    <property type="entry name" value="Aspartate Aminotransferase, domain 1"/>
    <property type="match status" value="1"/>
</dbReference>
<sequence length="388" mass="43826">MAKFSTNAIHGHEYKDEYGSHIPPIYTSVIYEYIDYELKLAVFTDRGNYLRYGREENPTTRALEKIVAKLENTEDSLAFNSGMAAISTTFLWYLKPGSKIVVPMEMYSSTFALFNNIAPKLGIKVEKVWPSAEAIVEAIDRDTSMVFLESMTNPTNKVIDLEYLSKHIDLNKIALVVDNTFTTPVILKPIKYKARLIIHSMTKYFGGHNDVVGGVVAGHREDTVALWDWRRMLGGILQPFEAYMIIRGIKTLEIRFEKQSNSAKAIAEYLAEHSRIEEVMYPGLSTSQYHGIAKKLFEKQLFGGVLSFRIKGSYSDVLNFMKKLKIIKRCPSLGGTETMAVIPVKAAAMFIDPEYRPKLGIVENLVRLSIGLEDVDDLIEDISQALNI</sequence>
<evidence type="ECO:0000256" key="1">
    <source>
        <dbReference type="ARBA" id="ARBA00001933"/>
    </source>
</evidence>
<dbReference type="PANTHER" id="PTHR11808:SF15">
    <property type="entry name" value="CYSTATHIONINE GAMMA-LYASE"/>
    <property type="match status" value="1"/>
</dbReference>
<dbReference type="GO" id="GO:0019346">
    <property type="term" value="P:transsulfuration"/>
    <property type="evidence" value="ECO:0007669"/>
    <property type="project" value="InterPro"/>
</dbReference>
<dbReference type="NCBIfam" id="NF006347">
    <property type="entry name" value="PRK08574.1"/>
    <property type="match status" value="1"/>
</dbReference>
<dbReference type="Pfam" id="PF01053">
    <property type="entry name" value="Cys_Met_Meta_PP"/>
    <property type="match status" value="1"/>
</dbReference>
<keyword evidence="3" id="KW-0663">Pyridoxal phosphate</keyword>
<proteinExistence type="inferred from homology"/>
<gene>
    <name evidence="4" type="ORF">ENM84_02585</name>
</gene>
<dbReference type="PANTHER" id="PTHR11808">
    <property type="entry name" value="TRANS-SULFURATION ENZYME FAMILY MEMBER"/>
    <property type="match status" value="1"/>
</dbReference>
<evidence type="ECO:0000256" key="3">
    <source>
        <dbReference type="ARBA" id="ARBA00022898"/>
    </source>
</evidence>
<dbReference type="Gene3D" id="3.40.640.10">
    <property type="entry name" value="Type I PLP-dependent aspartate aminotransferase-like (Major domain)"/>
    <property type="match status" value="1"/>
</dbReference>
<dbReference type="PIRSF" id="PIRSF001434">
    <property type="entry name" value="CGS"/>
    <property type="match status" value="1"/>
</dbReference>
<protein>
    <submittedName>
        <fullName evidence="4">Cystathionine gamma-synthase family protein</fullName>
    </submittedName>
</protein>
<comment type="caution">
    <text evidence="4">The sequence shown here is derived from an EMBL/GenBank/DDBJ whole genome shotgun (WGS) entry which is preliminary data.</text>
</comment>
<dbReference type="InterPro" id="IPR000277">
    <property type="entry name" value="Cys/Met-Metab_PyrdxlP-dep_enz"/>
</dbReference>
<dbReference type="GO" id="GO:0019343">
    <property type="term" value="P:cysteine biosynthetic process via cystathionine"/>
    <property type="evidence" value="ECO:0007669"/>
    <property type="project" value="TreeGrafter"/>
</dbReference>
<comment type="cofactor">
    <cofactor evidence="1">
        <name>pyridoxal 5'-phosphate</name>
        <dbReference type="ChEBI" id="CHEBI:597326"/>
    </cofactor>
</comment>
<dbReference type="CDD" id="cd00614">
    <property type="entry name" value="CGS_like"/>
    <property type="match status" value="1"/>
</dbReference>
<dbReference type="GO" id="GO:0030170">
    <property type="term" value="F:pyridoxal phosphate binding"/>
    <property type="evidence" value="ECO:0007669"/>
    <property type="project" value="InterPro"/>
</dbReference>
<dbReference type="GO" id="GO:0004123">
    <property type="term" value="F:cystathionine gamma-lyase activity"/>
    <property type="evidence" value="ECO:0007669"/>
    <property type="project" value="TreeGrafter"/>
</dbReference>
<dbReference type="InterPro" id="IPR015421">
    <property type="entry name" value="PyrdxlP-dep_Trfase_major"/>
</dbReference>
<accession>A0A7C5TFB0</accession>
<dbReference type="GO" id="GO:0005737">
    <property type="term" value="C:cytoplasm"/>
    <property type="evidence" value="ECO:0007669"/>
    <property type="project" value="TreeGrafter"/>
</dbReference>
<dbReference type="AlphaFoldDB" id="A0A7C5TFB0"/>
<comment type="similarity">
    <text evidence="2">Belongs to the trans-sulfuration enzymes family.</text>
</comment>
<reference evidence="4" key="1">
    <citation type="journal article" date="2020" name="mSystems">
        <title>Genome- and Community-Level Interaction Insights into Carbon Utilization and Element Cycling Functions of Hydrothermarchaeota in Hydrothermal Sediment.</title>
        <authorList>
            <person name="Zhou Z."/>
            <person name="Liu Y."/>
            <person name="Xu W."/>
            <person name="Pan J."/>
            <person name="Luo Z.H."/>
            <person name="Li M."/>
        </authorList>
    </citation>
    <scope>NUCLEOTIDE SEQUENCE [LARGE SCALE GENOMIC DNA]</scope>
    <source>
        <strain evidence="4">SpSt-1121</strain>
    </source>
</reference>
<dbReference type="SUPFAM" id="SSF53383">
    <property type="entry name" value="PLP-dependent transferases"/>
    <property type="match status" value="1"/>
</dbReference>
<evidence type="ECO:0000313" key="4">
    <source>
        <dbReference type="EMBL" id="HHP81532.1"/>
    </source>
</evidence>
<dbReference type="EMBL" id="DRZI01000110">
    <property type="protein sequence ID" value="HHP81532.1"/>
    <property type="molecule type" value="Genomic_DNA"/>
</dbReference>
<dbReference type="InterPro" id="IPR015422">
    <property type="entry name" value="PyrdxlP-dep_Trfase_small"/>
</dbReference>